<proteinExistence type="predicted"/>
<accession>A0A0F9GJV0</accession>
<dbReference type="AlphaFoldDB" id="A0A0F9GJV0"/>
<sequence length="111" mass="13082">MKDEKKKKRKTTGKVKIEHFNKINKEEVLKSIRKSMDKEGNIRKHPDLMKEWKSLQTSMGLFTHTYNDAVTSRNKGKSPGVAVSLLMKNYKRDSERHINKILSELKKRKKK</sequence>
<reference evidence="1" key="1">
    <citation type="journal article" date="2015" name="Nature">
        <title>Complex archaea that bridge the gap between prokaryotes and eukaryotes.</title>
        <authorList>
            <person name="Spang A."/>
            <person name="Saw J.H."/>
            <person name="Jorgensen S.L."/>
            <person name="Zaremba-Niedzwiedzka K."/>
            <person name="Martijn J."/>
            <person name="Lind A.E."/>
            <person name="van Eijk R."/>
            <person name="Schleper C."/>
            <person name="Guy L."/>
            <person name="Ettema T.J."/>
        </authorList>
    </citation>
    <scope>NUCLEOTIDE SEQUENCE</scope>
</reference>
<comment type="caution">
    <text evidence="1">The sequence shown here is derived from an EMBL/GenBank/DDBJ whole genome shotgun (WGS) entry which is preliminary data.</text>
</comment>
<evidence type="ECO:0000313" key="1">
    <source>
        <dbReference type="EMBL" id="KKL99099.1"/>
    </source>
</evidence>
<gene>
    <name evidence="1" type="ORF">LCGC14_1817860</name>
</gene>
<name>A0A0F9GJV0_9ZZZZ</name>
<protein>
    <submittedName>
        <fullName evidence="1">Uncharacterized protein</fullName>
    </submittedName>
</protein>
<organism evidence="1">
    <name type="scientific">marine sediment metagenome</name>
    <dbReference type="NCBI Taxonomy" id="412755"/>
    <lineage>
        <taxon>unclassified sequences</taxon>
        <taxon>metagenomes</taxon>
        <taxon>ecological metagenomes</taxon>
    </lineage>
</organism>
<dbReference type="EMBL" id="LAZR01017755">
    <property type="protein sequence ID" value="KKL99099.1"/>
    <property type="molecule type" value="Genomic_DNA"/>
</dbReference>